<dbReference type="FunCoup" id="C1E4H3">
    <property type="interactions" value="1585"/>
</dbReference>
<dbReference type="OMA" id="WVKSEVR"/>
<keyword evidence="5" id="KW-1185">Reference proteome</keyword>
<dbReference type="GO" id="GO:0046856">
    <property type="term" value="P:phosphatidylinositol dephosphorylation"/>
    <property type="evidence" value="ECO:0007669"/>
    <property type="project" value="InterPro"/>
</dbReference>
<dbReference type="KEGG" id="mis:MICPUN_81108"/>
<feature type="compositionally biased region" description="Low complexity" evidence="2">
    <location>
        <begin position="12"/>
        <end position="35"/>
    </location>
</feature>
<feature type="domain" description="Inositol polyphosphate-related phosphatase" evidence="3">
    <location>
        <begin position="109"/>
        <end position="520"/>
    </location>
</feature>
<dbReference type="AlphaFoldDB" id="C1E4H3"/>
<dbReference type="Pfam" id="PF22669">
    <property type="entry name" value="Exo_endo_phos2"/>
    <property type="match status" value="2"/>
</dbReference>
<name>C1E4H3_MICCC</name>
<dbReference type="InterPro" id="IPR036691">
    <property type="entry name" value="Endo/exonu/phosph_ase_sf"/>
</dbReference>
<dbReference type="InterPro" id="IPR046985">
    <property type="entry name" value="IP5"/>
</dbReference>
<feature type="region of interest" description="Disordered" evidence="2">
    <location>
        <begin position="179"/>
        <end position="249"/>
    </location>
</feature>
<dbReference type="Gene3D" id="3.60.10.10">
    <property type="entry name" value="Endonuclease/exonuclease/phosphatase"/>
    <property type="match status" value="1"/>
</dbReference>
<protein>
    <recommendedName>
        <fullName evidence="3">Inositol polyphosphate-related phosphatase domain-containing protein</fullName>
    </recommendedName>
</protein>
<comment type="similarity">
    <text evidence="1">Belongs to the inositol polyphosphate 5-phosphatase family.</text>
</comment>
<organism evidence="4 5">
    <name type="scientific">Micromonas commoda (strain RCC299 / NOUM17 / CCMP2709)</name>
    <name type="common">Picoplanktonic green alga</name>
    <dbReference type="NCBI Taxonomy" id="296587"/>
    <lineage>
        <taxon>Eukaryota</taxon>
        <taxon>Viridiplantae</taxon>
        <taxon>Chlorophyta</taxon>
        <taxon>Mamiellophyceae</taxon>
        <taxon>Mamiellales</taxon>
        <taxon>Mamiellaceae</taxon>
        <taxon>Micromonas</taxon>
    </lineage>
</organism>
<dbReference type="PANTHER" id="PTHR11200">
    <property type="entry name" value="INOSITOL 5-PHOSPHATASE"/>
    <property type="match status" value="1"/>
</dbReference>
<dbReference type="SMART" id="SM00128">
    <property type="entry name" value="IPPc"/>
    <property type="match status" value="1"/>
</dbReference>
<feature type="region of interest" description="Disordered" evidence="2">
    <location>
        <begin position="443"/>
        <end position="471"/>
    </location>
</feature>
<dbReference type="GeneID" id="8242750"/>
<dbReference type="SUPFAM" id="SSF56219">
    <property type="entry name" value="DNase I-like"/>
    <property type="match status" value="1"/>
</dbReference>
<evidence type="ECO:0000259" key="3">
    <source>
        <dbReference type="SMART" id="SM00128"/>
    </source>
</evidence>
<feature type="compositionally biased region" description="Low complexity" evidence="2">
    <location>
        <begin position="190"/>
        <end position="201"/>
    </location>
</feature>
<sequence>MFADLLNDGRPGRSSSSSSAPARGAPRGSSAAAASTSTWVGFDDEAPSASDFSAPAVATHPGFPVPSRGVAKPEDSVHPLTRQWASRIGNRAVRDAFLAHPIEDYTSSHELSVWTGTWNTNGKRPPPGLDISPWLDAVVSKPDIVVVGFQEIVPLTPGKVLAVEDEKATKEWEAIIERALHEGGGGGPRGASSSTAGWASFDGDDAGGAAGGAWTSFDAASSEDGRRSGGGGGGGDTAGGGSKASAGSAASPSRRYVRLACKQLVGVYITVWATTEAASHVRDVRVATVSTGFNLGVGALQVATLGNKGGAAVWLRCYNTPVLFVCSHLSAGSKPDDAAKRSQDYHDIVSKLSFPAPPAASSDGAAIERSASVKDAFACVWIGDLNYRLNLPDDTVRDAIAGGTHARLLGADQLVLEQAAGRAFVGWTEAPVTFLPTYKYRPGTNQYSGGGDGDDDDDEGSGDVKVSKKEEKKKRTPAWCDRILWRGWDITQHSYDRSELVQSDHKPVRSKFSIVARELQPERLQEVLLEHRRRMDFQEMASQ</sequence>
<feature type="non-terminal residue" evidence="4">
    <location>
        <position position="543"/>
    </location>
</feature>
<gene>
    <name evidence="4" type="ORF">MICPUN_81108</name>
</gene>
<dbReference type="PANTHER" id="PTHR11200:SF257">
    <property type="entry name" value="PHOSPHOINOSITIDE 5-PHOSPHATASE"/>
    <property type="match status" value="1"/>
</dbReference>
<reference evidence="4 5" key="1">
    <citation type="journal article" date="2009" name="Science">
        <title>Green evolution and dynamic adaptations revealed by genomes of the marine picoeukaryotes Micromonas.</title>
        <authorList>
            <person name="Worden A.Z."/>
            <person name="Lee J.H."/>
            <person name="Mock T."/>
            <person name="Rouze P."/>
            <person name="Simmons M.P."/>
            <person name="Aerts A.L."/>
            <person name="Allen A.E."/>
            <person name="Cuvelier M.L."/>
            <person name="Derelle E."/>
            <person name="Everett M.V."/>
            <person name="Foulon E."/>
            <person name="Grimwood J."/>
            <person name="Gundlach H."/>
            <person name="Henrissat B."/>
            <person name="Napoli C."/>
            <person name="McDonald S.M."/>
            <person name="Parker M.S."/>
            <person name="Rombauts S."/>
            <person name="Salamov A."/>
            <person name="Von Dassow P."/>
            <person name="Badger J.H."/>
            <person name="Coutinho P.M."/>
            <person name="Demir E."/>
            <person name="Dubchak I."/>
            <person name="Gentemann C."/>
            <person name="Eikrem W."/>
            <person name="Gready J.E."/>
            <person name="John U."/>
            <person name="Lanier W."/>
            <person name="Lindquist E.A."/>
            <person name="Lucas S."/>
            <person name="Mayer K.F."/>
            <person name="Moreau H."/>
            <person name="Not F."/>
            <person name="Otillar R."/>
            <person name="Panaud O."/>
            <person name="Pangilinan J."/>
            <person name="Paulsen I."/>
            <person name="Piegu B."/>
            <person name="Poliakov A."/>
            <person name="Robbens S."/>
            <person name="Schmutz J."/>
            <person name="Toulza E."/>
            <person name="Wyss T."/>
            <person name="Zelensky A."/>
            <person name="Zhou K."/>
            <person name="Armbrust E.V."/>
            <person name="Bhattacharya D."/>
            <person name="Goodenough U.W."/>
            <person name="Van de Peer Y."/>
            <person name="Grigoriev I.V."/>
        </authorList>
    </citation>
    <scope>NUCLEOTIDE SEQUENCE [LARGE SCALE GENOMIC DNA]</scope>
    <source>
        <strain evidence="5">RCC299 / NOUM17</strain>
    </source>
</reference>
<evidence type="ECO:0000313" key="5">
    <source>
        <dbReference type="Proteomes" id="UP000002009"/>
    </source>
</evidence>
<dbReference type="GO" id="GO:0004439">
    <property type="term" value="F:phosphatidylinositol-4,5-bisphosphate 5-phosphatase activity"/>
    <property type="evidence" value="ECO:0007669"/>
    <property type="project" value="TreeGrafter"/>
</dbReference>
<dbReference type="EMBL" id="CP001325">
    <property type="protein sequence ID" value="ACO63117.1"/>
    <property type="molecule type" value="Genomic_DNA"/>
</dbReference>
<feature type="region of interest" description="Disordered" evidence="2">
    <location>
        <begin position="1"/>
        <end position="36"/>
    </location>
</feature>
<feature type="compositionally biased region" description="Gly residues" evidence="2">
    <location>
        <begin position="228"/>
        <end position="242"/>
    </location>
</feature>
<evidence type="ECO:0000256" key="1">
    <source>
        <dbReference type="ARBA" id="ARBA00010768"/>
    </source>
</evidence>
<dbReference type="eggNOG" id="KOG0565">
    <property type="taxonomic scope" value="Eukaryota"/>
</dbReference>
<accession>C1E4H3</accession>
<feature type="compositionally biased region" description="Acidic residues" evidence="2">
    <location>
        <begin position="452"/>
        <end position="461"/>
    </location>
</feature>
<evidence type="ECO:0000256" key="2">
    <source>
        <dbReference type="SAM" id="MobiDB-lite"/>
    </source>
</evidence>
<dbReference type="RefSeq" id="XP_002501859.1">
    <property type="nucleotide sequence ID" value="XM_002501813.1"/>
</dbReference>
<dbReference type="InterPro" id="IPR000300">
    <property type="entry name" value="IPPc"/>
</dbReference>
<dbReference type="InParanoid" id="C1E4H3"/>
<evidence type="ECO:0000313" key="4">
    <source>
        <dbReference type="EMBL" id="ACO63117.1"/>
    </source>
</evidence>
<proteinExistence type="inferred from homology"/>
<dbReference type="OrthoDB" id="62798at2759"/>
<dbReference type="STRING" id="296587.C1E4H3"/>
<dbReference type="Proteomes" id="UP000002009">
    <property type="component" value="Chromosome 4"/>
</dbReference>